<accession>A0ABT1I3Y1</accession>
<keyword evidence="5" id="KW-1185">Reference proteome</keyword>
<gene>
    <name evidence="4" type="ORF">LX15_006170</name>
</gene>
<dbReference type="Pfam" id="PF13391">
    <property type="entry name" value="HNH_2"/>
    <property type="match status" value="1"/>
</dbReference>
<evidence type="ECO:0000259" key="2">
    <source>
        <dbReference type="Pfam" id="PF13391"/>
    </source>
</evidence>
<evidence type="ECO:0000256" key="1">
    <source>
        <dbReference type="SAM" id="MobiDB-lite"/>
    </source>
</evidence>
<evidence type="ECO:0000259" key="3">
    <source>
        <dbReference type="Pfam" id="PF26340"/>
    </source>
</evidence>
<proteinExistence type="predicted"/>
<feature type="compositionally biased region" description="Basic and acidic residues" evidence="1">
    <location>
        <begin position="452"/>
        <end position="477"/>
    </location>
</feature>
<feature type="region of interest" description="Disordered" evidence="1">
    <location>
        <begin position="450"/>
        <end position="477"/>
    </location>
</feature>
<dbReference type="GO" id="GO:0004519">
    <property type="term" value="F:endonuclease activity"/>
    <property type="evidence" value="ECO:0007669"/>
    <property type="project" value="UniProtKB-KW"/>
</dbReference>
<reference evidence="4 5" key="1">
    <citation type="submission" date="2022-06" db="EMBL/GenBank/DDBJ databases">
        <title>Genomic Encyclopedia of Archaeal and Bacterial Type Strains, Phase II (KMG-II): from individual species to whole genera.</title>
        <authorList>
            <person name="Goeker M."/>
        </authorList>
    </citation>
    <scope>NUCLEOTIDE SEQUENCE [LARGE SCALE GENOMIC DNA]</scope>
    <source>
        <strain evidence="4 5">DSM 40477</strain>
    </source>
</reference>
<dbReference type="Proteomes" id="UP001205311">
    <property type="component" value="Unassembled WGS sequence"/>
</dbReference>
<feature type="domain" description="ScoMcrA-like DNA sulfur-binding" evidence="3">
    <location>
        <begin position="4"/>
        <end position="144"/>
    </location>
</feature>
<dbReference type="Pfam" id="PF26340">
    <property type="entry name" value="DNA-SBD_ScoMcrA"/>
    <property type="match status" value="1"/>
</dbReference>
<protein>
    <submittedName>
        <fullName evidence="4">HNH endonuclease</fullName>
    </submittedName>
</protein>
<organism evidence="4 5">
    <name type="scientific">Streptoalloteichus tenebrarius (strain ATCC 17920 / DSM 40477 / JCM 4838 / CBS 697.72 / NBRC 16177 / NCIMB 11028 / NRRL B-12390 / A12253. 1 / ISP 5477)</name>
    <name type="common">Streptomyces tenebrarius</name>
    <dbReference type="NCBI Taxonomy" id="1933"/>
    <lineage>
        <taxon>Bacteria</taxon>
        <taxon>Bacillati</taxon>
        <taxon>Actinomycetota</taxon>
        <taxon>Actinomycetes</taxon>
        <taxon>Pseudonocardiales</taxon>
        <taxon>Pseudonocardiaceae</taxon>
        <taxon>Streptoalloteichus</taxon>
    </lineage>
</organism>
<comment type="caution">
    <text evidence="4">The sequence shown here is derived from an EMBL/GenBank/DDBJ whole genome shotgun (WGS) entry which is preliminary data.</text>
</comment>
<keyword evidence="4" id="KW-0540">Nuclease</keyword>
<dbReference type="EMBL" id="JAMTCP010000069">
    <property type="protein sequence ID" value="MCP2262433.1"/>
    <property type="molecule type" value="Genomic_DNA"/>
</dbReference>
<keyword evidence="4" id="KW-0378">Hydrolase</keyword>
<dbReference type="InterPro" id="IPR003615">
    <property type="entry name" value="HNH_nuc"/>
</dbReference>
<evidence type="ECO:0000313" key="4">
    <source>
        <dbReference type="EMBL" id="MCP2262433.1"/>
    </source>
</evidence>
<keyword evidence="4" id="KW-0255">Endonuclease</keyword>
<feature type="domain" description="HNH nuclease" evidence="2">
    <location>
        <begin position="363"/>
        <end position="412"/>
    </location>
</feature>
<name>A0ABT1I3Y1_STRSD</name>
<evidence type="ECO:0000313" key="5">
    <source>
        <dbReference type="Proteomes" id="UP001205311"/>
    </source>
</evidence>
<dbReference type="InterPro" id="IPR058813">
    <property type="entry name" value="DNA-SBD_ScoMcrA"/>
</dbReference>
<dbReference type="RefSeq" id="WP_253674599.1">
    <property type="nucleotide sequence ID" value="NZ_JAMTCP010000069.1"/>
</dbReference>
<sequence>MDENQLLTRLRSLRRAPNAPHKPLFLLWLLHRFATSGSTSVHYADVEEPVGRLIERHAPPTPHVRPDRAAVPFVQLERELWEVRDGAQRPIDPDMRESGRLLRERDAHGRLREPVERLLKDSGTFEAAWHALLTEYFPPETAKAVATDVAGRDLGASLRYTRTVHLSRHERDESFEERLREAAIDWLRELTRQGDGTVTLRQLTEFRFEDKRVPLVNPPKEIWTPAPLEAALSILTTYTPPGEKPPYADAEGPDGLLRYKYEGDNPQLSTNVALRRAYERRLPLIWFVGVDRGIYLPRAPIWIAVDEPDQLQVAIALTEDQIRDKSEKAPTEIERRYARQVTRQRLHQPMFRTQVLRAYGERCAVCGLPYQELLDAAHIRPDSHPDGHPVVSNGLALCRLHHAAFDAGLLGIRPDLHIEIHPRVRADKGDDPVSRHGLRELHGRRLAHVPGARRDRPDPTALEARYRDYQERVARSR</sequence>